<feature type="region of interest" description="Disordered" evidence="1">
    <location>
        <begin position="36"/>
        <end position="115"/>
    </location>
</feature>
<feature type="chain" id="PRO_5038872185" evidence="2">
    <location>
        <begin position="22"/>
        <end position="233"/>
    </location>
</feature>
<protein>
    <submittedName>
        <fullName evidence="4">Uncharacterized conserved protein YkwD, contains CAP (CSP/antigen 5/PR1) domain</fullName>
    </submittedName>
</protein>
<feature type="compositionally biased region" description="Acidic residues" evidence="1">
    <location>
        <begin position="102"/>
        <end position="111"/>
    </location>
</feature>
<dbReference type="EMBL" id="FUWS01000002">
    <property type="protein sequence ID" value="SJZ56475.1"/>
    <property type="molecule type" value="Genomic_DNA"/>
</dbReference>
<feature type="region of interest" description="Disordered" evidence="1">
    <location>
        <begin position="133"/>
        <end position="172"/>
    </location>
</feature>
<dbReference type="SUPFAM" id="SSF55797">
    <property type="entry name" value="PR-1-like"/>
    <property type="match status" value="1"/>
</dbReference>
<dbReference type="RefSeq" id="WP_235000723.1">
    <property type="nucleotide sequence ID" value="NZ_FUWS01000002.1"/>
</dbReference>
<gene>
    <name evidence="4" type="ORF">SAMN02745673_00770</name>
</gene>
<accession>A0A1T4LP54</accession>
<name>A0A1T4LP54_9ACTN</name>
<evidence type="ECO:0000256" key="2">
    <source>
        <dbReference type="SAM" id="SignalP"/>
    </source>
</evidence>
<feature type="compositionally biased region" description="Low complexity" evidence="1">
    <location>
        <begin position="49"/>
        <end position="71"/>
    </location>
</feature>
<evidence type="ECO:0000256" key="1">
    <source>
        <dbReference type="SAM" id="MobiDB-lite"/>
    </source>
</evidence>
<dbReference type="Proteomes" id="UP000190637">
    <property type="component" value="Unassembled WGS sequence"/>
</dbReference>
<reference evidence="4 5" key="1">
    <citation type="submission" date="2017-02" db="EMBL/GenBank/DDBJ databases">
        <authorList>
            <person name="Peterson S.W."/>
        </authorList>
    </citation>
    <scope>NUCLEOTIDE SEQUENCE [LARGE SCALE GENOMIC DNA]</scope>
    <source>
        <strain evidence="4 5">DSM 45154</strain>
    </source>
</reference>
<evidence type="ECO:0000313" key="4">
    <source>
        <dbReference type="EMBL" id="SJZ56475.1"/>
    </source>
</evidence>
<dbReference type="PANTHER" id="PTHR31157">
    <property type="entry name" value="SCP DOMAIN-CONTAINING PROTEIN"/>
    <property type="match status" value="1"/>
</dbReference>
<feature type="domain" description="SCP" evidence="3">
    <location>
        <begin position="122"/>
        <end position="221"/>
    </location>
</feature>
<dbReference type="AlphaFoldDB" id="A0A1T4LP54"/>
<feature type="compositionally biased region" description="Basic and acidic residues" evidence="1">
    <location>
        <begin position="148"/>
        <end position="172"/>
    </location>
</feature>
<dbReference type="Gene3D" id="3.40.33.10">
    <property type="entry name" value="CAP"/>
    <property type="match status" value="1"/>
</dbReference>
<keyword evidence="5" id="KW-1185">Reference proteome</keyword>
<keyword evidence="2" id="KW-0732">Signal</keyword>
<dbReference type="CDD" id="cd05379">
    <property type="entry name" value="CAP_bacterial"/>
    <property type="match status" value="1"/>
</dbReference>
<dbReference type="PANTHER" id="PTHR31157:SF1">
    <property type="entry name" value="SCP DOMAIN-CONTAINING PROTEIN"/>
    <property type="match status" value="1"/>
</dbReference>
<dbReference type="STRING" id="1122192.SAMN02745673_00770"/>
<evidence type="ECO:0000259" key="3">
    <source>
        <dbReference type="Pfam" id="PF00188"/>
    </source>
</evidence>
<sequence>MIGALAAVPVGLGLAAALTLASLSSDEAGEQAGDLNVIVPDDSLPPVPSSAAPASSPAPSASPSAPDVPSATGETTELSVEIPAEEVSPRPSPSGGDRGEAEREEEPDEAPQADSAAAVVALANAERAAAGCAPLRPDERLTSAAQSHSEDMAQREYMAHENPEGEGPDERAAAAGYGAWSGENVAAGQSSAEEVMSAWMNSPGHRANILDCDNRSIGVGRDGVHWTQMFGRE</sequence>
<dbReference type="InterPro" id="IPR014044">
    <property type="entry name" value="CAP_dom"/>
</dbReference>
<organism evidence="4 5">
    <name type="scientific">Marinactinospora thermotolerans DSM 45154</name>
    <dbReference type="NCBI Taxonomy" id="1122192"/>
    <lineage>
        <taxon>Bacteria</taxon>
        <taxon>Bacillati</taxon>
        <taxon>Actinomycetota</taxon>
        <taxon>Actinomycetes</taxon>
        <taxon>Streptosporangiales</taxon>
        <taxon>Nocardiopsidaceae</taxon>
        <taxon>Marinactinospora</taxon>
    </lineage>
</organism>
<evidence type="ECO:0000313" key="5">
    <source>
        <dbReference type="Proteomes" id="UP000190637"/>
    </source>
</evidence>
<feature type="signal peptide" evidence="2">
    <location>
        <begin position="1"/>
        <end position="21"/>
    </location>
</feature>
<dbReference type="InterPro" id="IPR035940">
    <property type="entry name" value="CAP_sf"/>
</dbReference>
<dbReference type="Pfam" id="PF00188">
    <property type="entry name" value="CAP"/>
    <property type="match status" value="1"/>
</dbReference>
<proteinExistence type="predicted"/>